<name>A0A8J3B9W2_9BACI</name>
<proteinExistence type="predicted"/>
<organism evidence="1 2">
    <name type="scientific">Calditerricola satsumensis</name>
    <dbReference type="NCBI Taxonomy" id="373054"/>
    <lineage>
        <taxon>Bacteria</taxon>
        <taxon>Bacillati</taxon>
        <taxon>Bacillota</taxon>
        <taxon>Bacilli</taxon>
        <taxon>Bacillales</taxon>
        <taxon>Bacillaceae</taxon>
        <taxon>Calditerricola</taxon>
    </lineage>
</organism>
<accession>A0A8J3B9W2</accession>
<dbReference type="EMBL" id="BMOF01000002">
    <property type="protein sequence ID" value="GGJ91727.1"/>
    <property type="molecule type" value="Genomic_DNA"/>
</dbReference>
<evidence type="ECO:0000313" key="2">
    <source>
        <dbReference type="Proteomes" id="UP000637720"/>
    </source>
</evidence>
<dbReference type="RefSeq" id="WP_054671594.1">
    <property type="nucleotide sequence ID" value="NZ_BMOF01000002.1"/>
</dbReference>
<reference evidence="1" key="1">
    <citation type="journal article" date="2014" name="Int. J. Syst. Evol. Microbiol.">
        <title>Complete genome sequence of Corynebacterium casei LMG S-19264T (=DSM 44701T), isolated from a smear-ripened cheese.</title>
        <authorList>
            <consortium name="US DOE Joint Genome Institute (JGI-PGF)"/>
            <person name="Walter F."/>
            <person name="Albersmeier A."/>
            <person name="Kalinowski J."/>
            <person name="Ruckert C."/>
        </authorList>
    </citation>
    <scope>NUCLEOTIDE SEQUENCE</scope>
    <source>
        <strain evidence="1">JCM 14719</strain>
    </source>
</reference>
<dbReference type="Proteomes" id="UP000637720">
    <property type="component" value="Unassembled WGS sequence"/>
</dbReference>
<comment type="caution">
    <text evidence="1">The sequence shown here is derived from an EMBL/GenBank/DDBJ whole genome shotgun (WGS) entry which is preliminary data.</text>
</comment>
<evidence type="ECO:0000313" key="1">
    <source>
        <dbReference type="EMBL" id="GGJ91727.1"/>
    </source>
</evidence>
<protein>
    <submittedName>
        <fullName evidence="1">Uncharacterized protein</fullName>
    </submittedName>
</protein>
<dbReference type="AlphaFoldDB" id="A0A8J3B9W2"/>
<dbReference type="PROSITE" id="PS51257">
    <property type="entry name" value="PROKAR_LIPOPROTEIN"/>
    <property type="match status" value="1"/>
</dbReference>
<keyword evidence="2" id="KW-1185">Reference proteome</keyword>
<sequence>MEKEAKKTAALIGLLLFLAVGGCTILATQEEPAEDEEGAEGDGDGVLDIDVDKKKKGFGYSSPYSLGG</sequence>
<reference evidence="1" key="2">
    <citation type="submission" date="2020-09" db="EMBL/GenBank/DDBJ databases">
        <authorList>
            <person name="Sun Q."/>
            <person name="Ohkuma M."/>
        </authorList>
    </citation>
    <scope>NUCLEOTIDE SEQUENCE</scope>
    <source>
        <strain evidence="1">JCM 14719</strain>
    </source>
</reference>
<gene>
    <name evidence="1" type="ORF">GCM10007043_01830</name>
</gene>